<dbReference type="SUPFAM" id="SSF140996">
    <property type="entry name" value="Hermes dimerisation domain"/>
    <property type="match status" value="1"/>
</dbReference>
<organism evidence="1 2">
    <name type="scientific">Acrobeloides nanus</name>
    <dbReference type="NCBI Taxonomy" id="290746"/>
    <lineage>
        <taxon>Eukaryota</taxon>
        <taxon>Metazoa</taxon>
        <taxon>Ecdysozoa</taxon>
        <taxon>Nematoda</taxon>
        <taxon>Chromadorea</taxon>
        <taxon>Rhabditida</taxon>
        <taxon>Tylenchina</taxon>
        <taxon>Cephalobomorpha</taxon>
        <taxon>Cephaloboidea</taxon>
        <taxon>Cephalobidae</taxon>
        <taxon>Acrobeloides</taxon>
    </lineage>
</organism>
<sequence>MIVIDVRPFNTVYHEGFLDLIEFIYQAGYEQGVMTGQNNLNPPPVPSIKDYVPSDKTVKEFIMQFVAAELPGFNDYVSYHIHEYGGGISCDFGSKQANYFASSVQFITKDCIVPLSKLEFFEVNFDTAILILTSLVEAFCNSTQPQKVLKLTTLHIDNIPGNFDIIGVEEGFEIVSEELDSKNRPSTIEYRYKHPKLKWTLKLNSSKEFFFGNKCNNCVKLEILEK</sequence>
<dbReference type="AlphaFoldDB" id="A0A914CA93"/>
<dbReference type="Proteomes" id="UP000887540">
    <property type="component" value="Unplaced"/>
</dbReference>
<accession>A0A914CA93</accession>
<name>A0A914CA93_9BILA</name>
<protein>
    <submittedName>
        <fullName evidence="2">Uncharacterized protein</fullName>
    </submittedName>
</protein>
<keyword evidence="1" id="KW-1185">Reference proteome</keyword>
<proteinExistence type="predicted"/>
<dbReference type="WBParaSite" id="ACRNAN_Path_678.g2533.t1">
    <property type="protein sequence ID" value="ACRNAN_Path_678.g2533.t1"/>
    <property type="gene ID" value="ACRNAN_Path_678.g2533"/>
</dbReference>
<reference evidence="2" key="1">
    <citation type="submission" date="2022-11" db="UniProtKB">
        <authorList>
            <consortium name="WormBaseParasite"/>
        </authorList>
    </citation>
    <scope>IDENTIFICATION</scope>
</reference>
<evidence type="ECO:0000313" key="2">
    <source>
        <dbReference type="WBParaSite" id="ACRNAN_Path_678.g2533.t1"/>
    </source>
</evidence>
<evidence type="ECO:0000313" key="1">
    <source>
        <dbReference type="Proteomes" id="UP000887540"/>
    </source>
</evidence>